<reference evidence="2" key="1">
    <citation type="submission" date="2018-03" db="EMBL/GenBank/DDBJ databases">
        <authorList>
            <person name="Guldener U."/>
        </authorList>
    </citation>
    <scope>NUCLEOTIDE SEQUENCE</scope>
</reference>
<protein>
    <submittedName>
        <fullName evidence="2">Uncharacterized protein</fullName>
    </submittedName>
</protein>
<organism evidence="2 3">
    <name type="scientific">Cephalotrichum gorgonifer</name>
    <dbReference type="NCBI Taxonomy" id="2041049"/>
    <lineage>
        <taxon>Eukaryota</taxon>
        <taxon>Fungi</taxon>
        <taxon>Dikarya</taxon>
        <taxon>Ascomycota</taxon>
        <taxon>Pezizomycotina</taxon>
        <taxon>Sordariomycetes</taxon>
        <taxon>Hypocreomycetidae</taxon>
        <taxon>Microascales</taxon>
        <taxon>Microascaceae</taxon>
        <taxon>Cephalotrichum</taxon>
    </lineage>
</organism>
<evidence type="ECO:0000256" key="1">
    <source>
        <dbReference type="SAM" id="MobiDB-lite"/>
    </source>
</evidence>
<dbReference type="Proteomes" id="UP001187682">
    <property type="component" value="Unassembled WGS sequence"/>
</dbReference>
<accession>A0AAE8SV93</accession>
<feature type="region of interest" description="Disordered" evidence="1">
    <location>
        <begin position="144"/>
        <end position="166"/>
    </location>
</feature>
<evidence type="ECO:0000313" key="3">
    <source>
        <dbReference type="Proteomes" id="UP001187682"/>
    </source>
</evidence>
<name>A0AAE8SV93_9PEZI</name>
<comment type="caution">
    <text evidence="2">The sequence shown here is derived from an EMBL/GenBank/DDBJ whole genome shotgun (WGS) entry which is preliminary data.</text>
</comment>
<gene>
    <name evidence="2" type="ORF">DNG_05134</name>
</gene>
<evidence type="ECO:0000313" key="2">
    <source>
        <dbReference type="EMBL" id="SPO02461.1"/>
    </source>
</evidence>
<proteinExistence type="predicted"/>
<sequence>MITVSPPCPSSWDDCVARVGGEQDDNFESFLPFGDCGGDLLSTVDTLSFFGDWREDLSARTFEPPPRDLLGDWGKVRSPFDAVNANEDDDSFDFSEPTASEEPIEKSLEKLDRLWDLYINEPPDSTDDGDADMLGAGVDADDMMNSEVLRPGSPEEVSNRGSMDGCRGGKCACVVPGHSR</sequence>
<dbReference type="AlphaFoldDB" id="A0AAE8SV93"/>
<keyword evidence="3" id="KW-1185">Reference proteome</keyword>
<dbReference type="EMBL" id="ONZQ02000006">
    <property type="protein sequence ID" value="SPO02461.1"/>
    <property type="molecule type" value="Genomic_DNA"/>
</dbReference>